<dbReference type="SUPFAM" id="SSF52540">
    <property type="entry name" value="P-loop containing nucleoside triphosphate hydrolases"/>
    <property type="match status" value="1"/>
</dbReference>
<dbReference type="GO" id="GO:0005524">
    <property type="term" value="F:ATP binding"/>
    <property type="evidence" value="ECO:0007669"/>
    <property type="project" value="UniProtKB-KW"/>
</dbReference>
<dbReference type="SMART" id="SM00382">
    <property type="entry name" value="AAA"/>
    <property type="match status" value="1"/>
</dbReference>
<comment type="caution">
    <text evidence="5">The sequence shown here is derived from an EMBL/GenBank/DDBJ whole genome shotgun (WGS) entry which is preliminary data.</text>
</comment>
<evidence type="ECO:0000259" key="4">
    <source>
        <dbReference type="SMART" id="SM00382"/>
    </source>
</evidence>
<dbReference type="InterPro" id="IPR027417">
    <property type="entry name" value="P-loop_NTPase"/>
</dbReference>
<feature type="domain" description="AAA+ ATPase" evidence="4">
    <location>
        <begin position="98"/>
        <end position="231"/>
    </location>
</feature>
<dbReference type="PIRSF" id="PIRSF003073">
    <property type="entry name" value="DNAC_TnpB_IstB"/>
    <property type="match status" value="1"/>
</dbReference>
<gene>
    <name evidence="5" type="ORF">XH94_00040</name>
</gene>
<dbReference type="AlphaFoldDB" id="A0A4Q0SX28"/>
<dbReference type="PANTHER" id="PTHR30050:SF4">
    <property type="entry name" value="ATP-BINDING PROTEIN RV3427C IN INSERTION SEQUENCE-RELATED"/>
    <property type="match status" value="1"/>
</dbReference>
<keyword evidence="3 5" id="KW-0067">ATP-binding</keyword>
<dbReference type="EMBL" id="LBJM01000001">
    <property type="protein sequence ID" value="RXH42726.1"/>
    <property type="molecule type" value="Genomic_DNA"/>
</dbReference>
<dbReference type="InterPro" id="IPR028350">
    <property type="entry name" value="DNAC/IstB-like"/>
</dbReference>
<comment type="similarity">
    <text evidence="1">Belongs to the IS21/IS1162 putative ATP-binding protein family.</text>
</comment>
<dbReference type="NCBIfam" id="NF038214">
    <property type="entry name" value="IS21_help_AAA"/>
    <property type="match status" value="1"/>
</dbReference>
<dbReference type="FunFam" id="3.40.50.300:FF:001361">
    <property type="entry name" value="AAA family ATPase"/>
    <property type="match status" value="1"/>
</dbReference>
<dbReference type="Gene3D" id="3.40.50.300">
    <property type="entry name" value="P-loop containing nucleotide triphosphate hydrolases"/>
    <property type="match status" value="1"/>
</dbReference>
<dbReference type="Proteomes" id="UP000290565">
    <property type="component" value="Unassembled WGS sequence"/>
</dbReference>
<dbReference type="GO" id="GO:0006260">
    <property type="term" value="P:DNA replication"/>
    <property type="evidence" value="ECO:0007669"/>
    <property type="project" value="TreeGrafter"/>
</dbReference>
<protein>
    <submittedName>
        <fullName evidence="5">ATP-binding protein</fullName>
    </submittedName>
</protein>
<keyword evidence="2" id="KW-0547">Nucleotide-binding</keyword>
<dbReference type="CDD" id="cd00009">
    <property type="entry name" value="AAA"/>
    <property type="match status" value="1"/>
</dbReference>
<evidence type="ECO:0000313" key="5">
    <source>
        <dbReference type="EMBL" id="RXH42726.1"/>
    </source>
</evidence>
<evidence type="ECO:0000256" key="3">
    <source>
        <dbReference type="ARBA" id="ARBA00022840"/>
    </source>
</evidence>
<dbReference type="InterPro" id="IPR047661">
    <property type="entry name" value="IstB"/>
</dbReference>
<sequence>MLTHPTFDRLNALGLHGMAKAFVDIEATGEAASLGHAEWLALLLEREVSLRHDKRLAPRLRHAKLRQQACVEDVDYRTPRGLDRALFASLVEGRWIDDHANLLICGPAGVGKSWIASALGQKACRDNRSVLYQRVPRLFDDLALARGDGRHPRLLRALGRVDLLILDDWGLAPLDAGARHDLLEILEDRYGRRSTLVTSQLPVDQWHALIGDPTYADAVLDRLVHNAHRLDLSGESLRRTRQSARKA</sequence>
<proteinExistence type="inferred from homology"/>
<dbReference type="InterPro" id="IPR002611">
    <property type="entry name" value="IstB_ATP-bd"/>
</dbReference>
<reference evidence="5 6" key="1">
    <citation type="submission" date="2015-04" db="EMBL/GenBank/DDBJ databases">
        <title>Comparative genomics of rhizobia nodulating Arachis hypogaea in China.</title>
        <authorList>
            <person name="Li Y."/>
        </authorList>
    </citation>
    <scope>NUCLEOTIDE SEQUENCE [LARGE SCALE GENOMIC DNA]</scope>
    <source>
        <strain evidence="5 6">CCBAU 51787</strain>
    </source>
</reference>
<evidence type="ECO:0000256" key="2">
    <source>
        <dbReference type="ARBA" id="ARBA00022741"/>
    </source>
</evidence>
<evidence type="ECO:0000256" key="1">
    <source>
        <dbReference type="ARBA" id="ARBA00008059"/>
    </source>
</evidence>
<dbReference type="InterPro" id="IPR003593">
    <property type="entry name" value="AAA+_ATPase"/>
</dbReference>
<organism evidence="5 6">
    <name type="scientific">Bradyrhizobium zhanjiangense</name>
    <dbReference type="NCBI Taxonomy" id="1325107"/>
    <lineage>
        <taxon>Bacteria</taxon>
        <taxon>Pseudomonadati</taxon>
        <taxon>Pseudomonadota</taxon>
        <taxon>Alphaproteobacteria</taxon>
        <taxon>Hyphomicrobiales</taxon>
        <taxon>Nitrobacteraceae</taxon>
        <taxon>Bradyrhizobium</taxon>
    </lineage>
</organism>
<dbReference type="Pfam" id="PF01695">
    <property type="entry name" value="IstB_IS21"/>
    <property type="match status" value="1"/>
</dbReference>
<evidence type="ECO:0000313" key="6">
    <source>
        <dbReference type="Proteomes" id="UP000290565"/>
    </source>
</evidence>
<dbReference type="RefSeq" id="WP_128943104.1">
    <property type="nucleotide sequence ID" value="NZ_LBJM01000001.1"/>
</dbReference>
<dbReference type="PANTHER" id="PTHR30050">
    <property type="entry name" value="CHROMOSOMAL REPLICATION INITIATOR PROTEIN DNAA"/>
    <property type="match status" value="1"/>
</dbReference>
<accession>A0A4Q0SX28</accession>
<name>A0A4Q0SX28_9BRAD</name>